<dbReference type="PANTHER" id="PTHR35408:SF2">
    <property type="entry name" value="GLYCOSYLTRANSFERASE 2-LIKE DOMAIN-CONTAINING PROTEIN"/>
    <property type="match status" value="1"/>
</dbReference>
<dbReference type="InterPro" id="IPR057688">
    <property type="entry name" value="DUF7928"/>
</dbReference>
<evidence type="ECO:0000313" key="5">
    <source>
        <dbReference type="EMBL" id="KAJ7772343.1"/>
    </source>
</evidence>
<keyword evidence="2" id="KW-0812">Transmembrane</keyword>
<comment type="caution">
    <text evidence="5">The sequence shown here is derived from an EMBL/GenBank/DDBJ whole genome shotgun (WGS) entry which is preliminary data.</text>
</comment>
<dbReference type="PANTHER" id="PTHR35408">
    <property type="entry name" value="CHROMOSOME 15, WHOLE GENOME SHOTGUN SEQUENCE"/>
    <property type="match status" value="1"/>
</dbReference>
<evidence type="ECO:0000256" key="2">
    <source>
        <dbReference type="SAM" id="Phobius"/>
    </source>
</evidence>
<evidence type="ECO:0008006" key="7">
    <source>
        <dbReference type="Google" id="ProtNLM"/>
    </source>
</evidence>
<feature type="transmembrane region" description="Helical" evidence="2">
    <location>
        <begin position="525"/>
        <end position="544"/>
    </location>
</feature>
<dbReference type="Pfam" id="PF13632">
    <property type="entry name" value="Glyco_trans_2_3"/>
    <property type="match status" value="1"/>
</dbReference>
<evidence type="ECO:0000313" key="6">
    <source>
        <dbReference type="Proteomes" id="UP001215598"/>
    </source>
</evidence>
<dbReference type="SUPFAM" id="SSF53448">
    <property type="entry name" value="Nucleotide-diphospho-sugar transferases"/>
    <property type="match status" value="1"/>
</dbReference>
<keyword evidence="2" id="KW-1133">Transmembrane helix</keyword>
<feature type="transmembrane region" description="Helical" evidence="2">
    <location>
        <begin position="596"/>
        <end position="615"/>
    </location>
</feature>
<name>A0AAD7JWZ1_9AGAR</name>
<sequence length="649" mass="71529">MYIGIGIWVMRMTANEKTQQDAWFAPPPTSGAVADASLGGVALRVAAGMVGASMGVVVAPAPAPPTDTEAAKAGSGTSTPNANQSEFRIFWYHAPHLVPFEAAVRALNPAGAVLPILPPIPQSRRRDVHPSARPARGPPGRAEKGQCGAFICAPLSLVLWAPQVESLIPLAAEFEEKLFKYIWRTRGAALPSAGAPVRESLAAPAVLGSLLGLSLIIGPVAQYHQNSAFYSAVKPAPNPAVDNALPHITIQCPVYKENLKETIAPSAPAVKKAMWTCARQDGTSAIFICDDGMQLISEEDRQERMAFYANHNIGWTARPGHGRDGFVRKGKFKKPSNMNYGLALSLKLEKHLAALEAAGVSEDDGECLEDKAMHLAVEEIYEDSGRKYRPWACNRKSLRVGEIILIIDSDTIVPEDCFRDAAREMYESPDLAIIQHESDVMQVAHHYFENGITHFTPRINKCISYGYGEVVRSRTSSRDGKNCDEIVFNPLVRWWRSGPISQRLRGFVWSIAPVHYKIGMMSYMFLYYGMAAATITSTIFRSGLAPELDRFYLKSFKILLTCTVVFPGLGNLGFTLLEYRLGHRNFFSALFENLRWVPFFLFFGDLSTAILAHLFSYDTSFIFHSHHPHNAAQDLVINGERGRAVHILT</sequence>
<evidence type="ECO:0000259" key="3">
    <source>
        <dbReference type="Pfam" id="PF13632"/>
    </source>
</evidence>
<dbReference type="InterPro" id="IPR001173">
    <property type="entry name" value="Glyco_trans_2-like"/>
</dbReference>
<feature type="transmembrane region" description="Helical" evidence="2">
    <location>
        <begin position="556"/>
        <end position="576"/>
    </location>
</feature>
<dbReference type="EMBL" id="JARKIB010000014">
    <property type="protein sequence ID" value="KAJ7772343.1"/>
    <property type="molecule type" value="Genomic_DNA"/>
</dbReference>
<gene>
    <name evidence="5" type="ORF">B0H16DRAFT_1769098</name>
</gene>
<evidence type="ECO:0000259" key="4">
    <source>
        <dbReference type="Pfam" id="PF25550"/>
    </source>
</evidence>
<organism evidence="5 6">
    <name type="scientific">Mycena metata</name>
    <dbReference type="NCBI Taxonomy" id="1033252"/>
    <lineage>
        <taxon>Eukaryota</taxon>
        <taxon>Fungi</taxon>
        <taxon>Dikarya</taxon>
        <taxon>Basidiomycota</taxon>
        <taxon>Agaricomycotina</taxon>
        <taxon>Agaricomycetes</taxon>
        <taxon>Agaricomycetidae</taxon>
        <taxon>Agaricales</taxon>
        <taxon>Marasmiineae</taxon>
        <taxon>Mycenaceae</taxon>
        <taxon>Mycena</taxon>
    </lineage>
</organism>
<feature type="domain" description="DUF7928" evidence="4">
    <location>
        <begin position="141"/>
        <end position="187"/>
    </location>
</feature>
<dbReference type="Proteomes" id="UP001215598">
    <property type="component" value="Unassembled WGS sequence"/>
</dbReference>
<dbReference type="InterPro" id="IPR029044">
    <property type="entry name" value="Nucleotide-diphossugar_trans"/>
</dbReference>
<evidence type="ECO:0000256" key="1">
    <source>
        <dbReference type="SAM" id="MobiDB-lite"/>
    </source>
</evidence>
<feature type="domain" description="Glycosyltransferase 2-like" evidence="3">
    <location>
        <begin position="403"/>
        <end position="468"/>
    </location>
</feature>
<keyword evidence="2" id="KW-0472">Membrane</keyword>
<accession>A0AAD7JWZ1</accession>
<keyword evidence="6" id="KW-1185">Reference proteome</keyword>
<protein>
    <recommendedName>
        <fullName evidence="7">Glycosyltransferase 2-like domain-containing protein</fullName>
    </recommendedName>
</protein>
<feature type="region of interest" description="Disordered" evidence="1">
    <location>
        <begin position="123"/>
        <end position="143"/>
    </location>
</feature>
<dbReference type="Pfam" id="PF25550">
    <property type="entry name" value="DUF7928"/>
    <property type="match status" value="1"/>
</dbReference>
<proteinExistence type="predicted"/>
<reference evidence="5" key="1">
    <citation type="submission" date="2023-03" db="EMBL/GenBank/DDBJ databases">
        <title>Massive genome expansion in bonnet fungi (Mycena s.s.) driven by repeated elements and novel gene families across ecological guilds.</title>
        <authorList>
            <consortium name="Lawrence Berkeley National Laboratory"/>
            <person name="Harder C.B."/>
            <person name="Miyauchi S."/>
            <person name="Viragh M."/>
            <person name="Kuo A."/>
            <person name="Thoen E."/>
            <person name="Andreopoulos B."/>
            <person name="Lu D."/>
            <person name="Skrede I."/>
            <person name="Drula E."/>
            <person name="Henrissat B."/>
            <person name="Morin E."/>
            <person name="Kohler A."/>
            <person name="Barry K."/>
            <person name="LaButti K."/>
            <person name="Morin E."/>
            <person name="Salamov A."/>
            <person name="Lipzen A."/>
            <person name="Mereny Z."/>
            <person name="Hegedus B."/>
            <person name="Baldrian P."/>
            <person name="Stursova M."/>
            <person name="Weitz H."/>
            <person name="Taylor A."/>
            <person name="Grigoriev I.V."/>
            <person name="Nagy L.G."/>
            <person name="Martin F."/>
            <person name="Kauserud H."/>
        </authorList>
    </citation>
    <scope>NUCLEOTIDE SEQUENCE</scope>
    <source>
        <strain evidence="5">CBHHK182m</strain>
    </source>
</reference>
<dbReference type="AlphaFoldDB" id="A0AAD7JWZ1"/>